<feature type="domain" description="Sulfatase N-terminal" evidence="9">
    <location>
        <begin position="210"/>
        <end position="474"/>
    </location>
</feature>
<keyword evidence="11" id="KW-1185">Reference proteome</keyword>
<evidence type="ECO:0000256" key="6">
    <source>
        <dbReference type="ARBA" id="ARBA00023136"/>
    </source>
</evidence>
<keyword evidence="6 8" id="KW-0472">Membrane</keyword>
<dbReference type="EC" id="2.7.-.-" evidence="10"/>
<evidence type="ECO:0000313" key="11">
    <source>
        <dbReference type="Proteomes" id="UP000093476"/>
    </source>
</evidence>
<evidence type="ECO:0000256" key="3">
    <source>
        <dbReference type="ARBA" id="ARBA00022679"/>
    </source>
</evidence>
<dbReference type="CDD" id="cd16017">
    <property type="entry name" value="LptA"/>
    <property type="match status" value="1"/>
</dbReference>
<protein>
    <submittedName>
        <fullName evidence="10">Putative phosphoethanolamine transferase YbiP</fullName>
        <ecNumber evidence="10">2.7.-.-</ecNumber>
    </submittedName>
</protein>
<reference evidence="10 11" key="1">
    <citation type="submission" date="2015-12" db="EMBL/GenBank/DDBJ databases">
        <title>Genome comparisons provide insights into the role of secondary metabolites in the pathogenic phase of the Photorhabdus life cycle.</title>
        <authorList>
            <person name="Tobias N.J."/>
            <person name="Mishra B."/>
            <person name="Gupta D.K."/>
            <person name="Thines M."/>
            <person name="Stinear T.P."/>
            <person name="Bode H.B."/>
        </authorList>
    </citation>
    <scope>NUCLEOTIDE SEQUENCE [LARGE SCALE GENOMIC DNA]</scope>
    <source>
        <strain evidence="10 11">PB68.1</strain>
    </source>
</reference>
<comment type="similarity">
    <text evidence="7">Belongs to the phosphoethanolamine transferase family.</text>
</comment>
<feature type="transmembrane region" description="Helical" evidence="8">
    <location>
        <begin position="57"/>
        <end position="77"/>
    </location>
</feature>
<feature type="transmembrane region" description="Helical" evidence="8">
    <location>
        <begin position="130"/>
        <end position="147"/>
    </location>
</feature>
<gene>
    <name evidence="10" type="primary">ybiP_2</name>
    <name evidence="10" type="ORF">Ppb6_01033</name>
</gene>
<proteinExistence type="inferred from homology"/>
<feature type="transmembrane region" description="Helical" evidence="8">
    <location>
        <begin position="7"/>
        <end position="27"/>
    </location>
</feature>
<dbReference type="RefSeq" id="WP_065822389.1">
    <property type="nucleotide sequence ID" value="NZ_CAWMQZ010000031.1"/>
</dbReference>
<dbReference type="STRING" id="286156.Ppb6_01033"/>
<organism evidence="10 11">
    <name type="scientific">Photorhabdus australis subsp. thailandensis</name>
    <dbReference type="NCBI Taxonomy" id="2805096"/>
    <lineage>
        <taxon>Bacteria</taxon>
        <taxon>Pseudomonadati</taxon>
        <taxon>Pseudomonadota</taxon>
        <taxon>Gammaproteobacteria</taxon>
        <taxon>Enterobacterales</taxon>
        <taxon>Morganellaceae</taxon>
        <taxon>Photorhabdus</taxon>
    </lineage>
</organism>
<keyword evidence="5 8" id="KW-1133">Transmembrane helix</keyword>
<dbReference type="GO" id="GO:0005886">
    <property type="term" value="C:plasma membrane"/>
    <property type="evidence" value="ECO:0007669"/>
    <property type="project" value="UniProtKB-SubCell"/>
</dbReference>
<dbReference type="InterPro" id="IPR017850">
    <property type="entry name" value="Alkaline_phosphatase_core_sf"/>
</dbReference>
<evidence type="ECO:0000256" key="7">
    <source>
        <dbReference type="ARBA" id="ARBA00038481"/>
    </source>
</evidence>
<comment type="caution">
    <text evidence="10">The sequence shown here is derived from an EMBL/GenBank/DDBJ whole genome shotgun (WGS) entry which is preliminary data.</text>
</comment>
<dbReference type="GO" id="GO:0009244">
    <property type="term" value="P:lipopolysaccharide core region biosynthetic process"/>
    <property type="evidence" value="ECO:0007669"/>
    <property type="project" value="TreeGrafter"/>
</dbReference>
<evidence type="ECO:0000256" key="2">
    <source>
        <dbReference type="ARBA" id="ARBA00022475"/>
    </source>
</evidence>
<evidence type="ECO:0000256" key="8">
    <source>
        <dbReference type="SAM" id="Phobius"/>
    </source>
</evidence>
<dbReference type="SUPFAM" id="SSF53649">
    <property type="entry name" value="Alkaline phosphatase-like"/>
    <property type="match status" value="1"/>
</dbReference>
<dbReference type="PATRIC" id="fig|286156.4.peg.1178"/>
<dbReference type="InterPro" id="IPR058130">
    <property type="entry name" value="PEA_transf_C"/>
</dbReference>
<dbReference type="PANTHER" id="PTHR30443">
    <property type="entry name" value="INNER MEMBRANE PROTEIN"/>
    <property type="match status" value="1"/>
</dbReference>
<accession>A0A1C0U7B4</accession>
<keyword evidence="3 10" id="KW-0808">Transferase</keyword>
<evidence type="ECO:0000259" key="9">
    <source>
        <dbReference type="Pfam" id="PF00884"/>
    </source>
</evidence>
<feature type="transmembrane region" description="Helical" evidence="8">
    <location>
        <begin position="97"/>
        <end position="118"/>
    </location>
</feature>
<dbReference type="Gene3D" id="3.40.720.10">
    <property type="entry name" value="Alkaline Phosphatase, subunit A"/>
    <property type="match status" value="1"/>
</dbReference>
<dbReference type="Pfam" id="PF00884">
    <property type="entry name" value="Sulfatase"/>
    <property type="match status" value="1"/>
</dbReference>
<keyword evidence="2" id="KW-1003">Cell membrane</keyword>
<sequence>MLLSKKIREIFVLMCLFGFITLAHLSLGYQLKFIYVFSAFSILILLSNFNCLIYYTFIFAIGLIGVIYSPVGLTYGYPDVNSIGSLIYTNKNEAIEFISGLPFFTYLVVLITIILMLLSLKVKVTLKKSHIGFLSLFFVLSAFWSPVKGYIKSDFDPDFNLLASGLPEVRFFSDIVESYNEVNSERVRFAEIIKQKDSWQPVVEEDKYETYIMVIGESVRKDFMGAYGFPYNNTPWLNQANAKIFTNYISSSASTQLSLTNSLALRNDNSIDLNNSIITLAKKAGFHTYWISNQGMKSAFDSPVALIGQQADSFNFLKSGSSDDRLYLPDDKLMPYIEKALMSEKKKKLIVIHLMGSHPQACVRTNGKYDVFLQSEEISCYVKSIANTDKILSDIVFKANGHHSKWTMMYFSDHGLSYIDKGTERENLTHNDKNKQSFQVPFFITGSDYHHREEITAQRSGLHFLTLFSQWLGIREKNIPDDCNMLSNEKCRGQDNVITFKDEVKDYDKLDEDFLGMTSSISFQKNYFKINYKK</sequence>
<dbReference type="InterPro" id="IPR040423">
    <property type="entry name" value="PEA_transferase"/>
</dbReference>
<dbReference type="InterPro" id="IPR000917">
    <property type="entry name" value="Sulfatase_N"/>
</dbReference>
<comment type="subcellular location">
    <subcellularLocation>
        <location evidence="1">Cell membrane</location>
        <topology evidence="1">Multi-pass membrane protein</topology>
    </subcellularLocation>
</comment>
<dbReference type="EMBL" id="LOMY01000031">
    <property type="protein sequence ID" value="OCQ53807.1"/>
    <property type="molecule type" value="Genomic_DNA"/>
</dbReference>
<name>A0A1C0U7B4_9GAMM</name>
<dbReference type="PANTHER" id="PTHR30443:SF4">
    <property type="entry name" value="PHOSPHOETHANOLAMINE TRANSFERASE OPGE-RELATED"/>
    <property type="match status" value="1"/>
</dbReference>
<dbReference type="Proteomes" id="UP000093476">
    <property type="component" value="Unassembled WGS sequence"/>
</dbReference>
<evidence type="ECO:0000256" key="4">
    <source>
        <dbReference type="ARBA" id="ARBA00022692"/>
    </source>
</evidence>
<dbReference type="GO" id="GO:0016776">
    <property type="term" value="F:phosphotransferase activity, phosphate group as acceptor"/>
    <property type="evidence" value="ECO:0007669"/>
    <property type="project" value="TreeGrafter"/>
</dbReference>
<evidence type="ECO:0000256" key="5">
    <source>
        <dbReference type="ARBA" id="ARBA00022989"/>
    </source>
</evidence>
<feature type="transmembrane region" description="Helical" evidence="8">
    <location>
        <begin position="33"/>
        <end position="50"/>
    </location>
</feature>
<evidence type="ECO:0000256" key="1">
    <source>
        <dbReference type="ARBA" id="ARBA00004651"/>
    </source>
</evidence>
<evidence type="ECO:0000313" key="10">
    <source>
        <dbReference type="EMBL" id="OCQ53807.1"/>
    </source>
</evidence>
<dbReference type="AlphaFoldDB" id="A0A1C0U7B4"/>
<keyword evidence="4 8" id="KW-0812">Transmembrane</keyword>